<dbReference type="GO" id="GO:0046872">
    <property type="term" value="F:metal ion binding"/>
    <property type="evidence" value="ECO:0007669"/>
    <property type="project" value="UniProtKB-KW"/>
</dbReference>
<proteinExistence type="inferred from homology"/>
<dbReference type="Pfam" id="PF04828">
    <property type="entry name" value="GFA"/>
    <property type="match status" value="1"/>
</dbReference>
<dbReference type="PROSITE" id="PS51891">
    <property type="entry name" value="CENP_V_GFA"/>
    <property type="match status" value="1"/>
</dbReference>
<dbReference type="InParanoid" id="A0A507BLZ4"/>
<dbReference type="EMBL" id="SKBQ01000012">
    <property type="protein sequence ID" value="TPX17738.1"/>
    <property type="molecule type" value="Genomic_DNA"/>
</dbReference>
<keyword evidence="3" id="KW-0862">Zinc</keyword>
<sequence>MSTNEDFPKPKFIEGGCLCGGLRYRVDFDVDKHDFLKRSGSCQCTQCRRQTGSFFMPWHGVGPASTGSTFRFVGDRTDDLLRHYKASATGKRGFCAGCGSQIYWTQEGRSGGDYYSINLGTVDPLYLWGEGAGEGNDVPEGGYSKALAAGGKNEWCGNEIKGVTDDMPWLLKGKRFRGDENDA</sequence>
<dbReference type="Proteomes" id="UP000319257">
    <property type="component" value="Unassembled WGS sequence"/>
</dbReference>
<dbReference type="InterPro" id="IPR011057">
    <property type="entry name" value="Mss4-like_sf"/>
</dbReference>
<evidence type="ECO:0000256" key="2">
    <source>
        <dbReference type="ARBA" id="ARBA00022723"/>
    </source>
</evidence>
<evidence type="ECO:0000313" key="7">
    <source>
        <dbReference type="Proteomes" id="UP000319257"/>
    </source>
</evidence>
<evidence type="ECO:0000313" key="6">
    <source>
        <dbReference type="EMBL" id="TPX17738.1"/>
    </source>
</evidence>
<dbReference type="OrthoDB" id="6329284at2759"/>
<dbReference type="GO" id="GO:0016846">
    <property type="term" value="F:carbon-sulfur lyase activity"/>
    <property type="evidence" value="ECO:0007669"/>
    <property type="project" value="InterPro"/>
</dbReference>
<keyword evidence="4" id="KW-0456">Lyase</keyword>
<name>A0A507BLZ4_9PEZI</name>
<dbReference type="InterPro" id="IPR006913">
    <property type="entry name" value="CENP-V/GFA"/>
</dbReference>
<comment type="similarity">
    <text evidence="1">Belongs to the Gfa family.</text>
</comment>
<accession>A0A507BLZ4</accession>
<comment type="caution">
    <text evidence="6">The sequence shown here is derived from an EMBL/GenBank/DDBJ whole genome shotgun (WGS) entry which is preliminary data.</text>
</comment>
<feature type="domain" description="CENP-V/GFA" evidence="5">
    <location>
        <begin position="13"/>
        <end position="129"/>
    </location>
</feature>
<dbReference type="PANTHER" id="PTHR33337:SF40">
    <property type="entry name" value="CENP-V_GFA DOMAIN-CONTAINING PROTEIN-RELATED"/>
    <property type="match status" value="1"/>
</dbReference>
<dbReference type="GeneID" id="41970286"/>
<evidence type="ECO:0000256" key="1">
    <source>
        <dbReference type="ARBA" id="ARBA00005495"/>
    </source>
</evidence>
<dbReference type="PANTHER" id="PTHR33337">
    <property type="entry name" value="GFA DOMAIN-CONTAINING PROTEIN"/>
    <property type="match status" value="1"/>
</dbReference>
<protein>
    <recommendedName>
        <fullName evidence="5">CENP-V/GFA domain-containing protein</fullName>
    </recommendedName>
</protein>
<evidence type="ECO:0000256" key="3">
    <source>
        <dbReference type="ARBA" id="ARBA00022833"/>
    </source>
</evidence>
<dbReference type="RefSeq" id="XP_030999449.1">
    <property type="nucleotide sequence ID" value="XM_031137072.1"/>
</dbReference>
<dbReference type="STRING" id="1093900.A0A507BLZ4"/>
<keyword evidence="7" id="KW-1185">Reference proteome</keyword>
<evidence type="ECO:0000259" key="5">
    <source>
        <dbReference type="PROSITE" id="PS51891"/>
    </source>
</evidence>
<dbReference type="Gene3D" id="3.90.1590.10">
    <property type="entry name" value="glutathione-dependent formaldehyde- activating enzyme (gfa)"/>
    <property type="match status" value="1"/>
</dbReference>
<dbReference type="SUPFAM" id="SSF51316">
    <property type="entry name" value="Mss4-like"/>
    <property type="match status" value="1"/>
</dbReference>
<evidence type="ECO:0000256" key="4">
    <source>
        <dbReference type="ARBA" id="ARBA00023239"/>
    </source>
</evidence>
<organism evidence="6 7">
    <name type="scientific">Thyridium curvatum</name>
    <dbReference type="NCBI Taxonomy" id="1093900"/>
    <lineage>
        <taxon>Eukaryota</taxon>
        <taxon>Fungi</taxon>
        <taxon>Dikarya</taxon>
        <taxon>Ascomycota</taxon>
        <taxon>Pezizomycotina</taxon>
        <taxon>Sordariomycetes</taxon>
        <taxon>Sordariomycetidae</taxon>
        <taxon>Thyridiales</taxon>
        <taxon>Thyridiaceae</taxon>
        <taxon>Thyridium</taxon>
    </lineage>
</organism>
<dbReference type="AlphaFoldDB" id="A0A507BLZ4"/>
<keyword evidence="2" id="KW-0479">Metal-binding</keyword>
<reference evidence="6 7" key="1">
    <citation type="submission" date="2019-06" db="EMBL/GenBank/DDBJ databases">
        <title>Draft genome sequence of the filamentous fungus Phialemoniopsis curvata isolated from diesel fuel.</title>
        <authorList>
            <person name="Varaljay V.A."/>
            <person name="Lyon W.J."/>
            <person name="Crouch A.L."/>
            <person name="Drake C.E."/>
            <person name="Hollomon J.M."/>
            <person name="Nadeau L.J."/>
            <person name="Nunn H.S."/>
            <person name="Stevenson B.S."/>
            <person name="Bojanowski C.L."/>
            <person name="Crookes-Goodson W.J."/>
        </authorList>
    </citation>
    <scope>NUCLEOTIDE SEQUENCE [LARGE SCALE GENOMIC DNA]</scope>
    <source>
        <strain evidence="6 7">D216</strain>
    </source>
</reference>
<gene>
    <name evidence="6" type="ORF">E0L32_002839</name>
</gene>